<dbReference type="EMBL" id="WVIE01000011">
    <property type="protein sequence ID" value="NDJ17885.1"/>
    <property type="molecule type" value="Genomic_DNA"/>
</dbReference>
<dbReference type="Pfam" id="PF13320">
    <property type="entry name" value="GH123_cat"/>
    <property type="match status" value="1"/>
</dbReference>
<dbReference type="InterPro" id="IPR025150">
    <property type="entry name" value="GH123_cat"/>
</dbReference>
<dbReference type="Proteomes" id="UP000646053">
    <property type="component" value="Unassembled WGS sequence"/>
</dbReference>
<accession>A0A8J8CLL9</accession>
<feature type="domain" description="Glycoside hydrolase 123 N-terminal" evidence="2">
    <location>
        <begin position="32"/>
        <end position="169"/>
    </location>
</feature>
<keyword evidence="4" id="KW-1185">Reference proteome</keyword>
<dbReference type="AlphaFoldDB" id="A0A8J8CLL9"/>
<comment type="caution">
    <text evidence="3">The sequence shown here is derived from an EMBL/GenBank/DDBJ whole genome shotgun (WGS) entry which is preliminary data.</text>
</comment>
<name>A0A8J8CLL9_9CYAN</name>
<gene>
    <name evidence="3" type="ORF">GS601_11365</name>
</gene>
<protein>
    <submittedName>
        <fullName evidence="3">DUF4091 domain-containing protein</fullName>
    </submittedName>
</protein>
<dbReference type="InterPro" id="IPR053850">
    <property type="entry name" value="Glyco_hydro_123_N_2"/>
</dbReference>
<organism evidence="3 4">
    <name type="scientific">Myxacorys almedinensis A</name>
    <dbReference type="NCBI Taxonomy" id="2690445"/>
    <lineage>
        <taxon>Bacteria</taxon>
        <taxon>Bacillati</taxon>
        <taxon>Cyanobacteriota</taxon>
        <taxon>Cyanophyceae</taxon>
        <taxon>Leptolyngbyales</taxon>
        <taxon>Leptolyngbyaceae</taxon>
        <taxon>Myxacorys</taxon>
        <taxon>Myxacorys almedinensis</taxon>
    </lineage>
</organism>
<reference evidence="3" key="1">
    <citation type="submission" date="2019-12" db="EMBL/GenBank/DDBJ databases">
        <title>High-Quality draft genome sequences of three cyanobacteria isolated from the limestone walls of the Old Cathedral of Coimbra.</title>
        <authorList>
            <person name="Tiago I."/>
            <person name="Soares F."/>
            <person name="Portugal A."/>
        </authorList>
    </citation>
    <scope>NUCLEOTIDE SEQUENCE</scope>
    <source>
        <strain evidence="3">A</strain>
    </source>
</reference>
<evidence type="ECO:0000259" key="2">
    <source>
        <dbReference type="Pfam" id="PF22680"/>
    </source>
</evidence>
<dbReference type="RefSeq" id="WP_162423402.1">
    <property type="nucleotide sequence ID" value="NZ_WVIE01000011.1"/>
</dbReference>
<dbReference type="Pfam" id="PF22680">
    <property type="entry name" value="Glyco_hydro_123_N_2"/>
    <property type="match status" value="1"/>
</dbReference>
<evidence type="ECO:0000313" key="3">
    <source>
        <dbReference type="EMBL" id="NDJ17885.1"/>
    </source>
</evidence>
<evidence type="ECO:0000259" key="1">
    <source>
        <dbReference type="Pfam" id="PF13320"/>
    </source>
</evidence>
<evidence type="ECO:0000313" key="4">
    <source>
        <dbReference type="Proteomes" id="UP000646053"/>
    </source>
</evidence>
<feature type="domain" description="Glycoside hydrolase 123 catalytic" evidence="1">
    <location>
        <begin position="331"/>
        <end position="463"/>
    </location>
</feature>
<sequence length="508" mass="57250">MELSTATPSSVPIMWTTSGLERIGISDPPGSSKRIQLYAARGEYEPFQIGIRSPQQELTTVNVAVSDLLGANQQVISKTNITLYREHYVYVSQASPKLSGSTNPSLGTGWYADGLIPFVDPITHQDLSGATLDAVPFNLDGDRNQPIWVDVFVPRNAAAGDYTGTFTITSDQGTTEGEIALKVWNFELPLKPSLDSSFSFWEEDSKDAMIELLKHKLMPASTLKPEYERELIDHWGLRSVRLPFWSEANVNTCRMQPAPSVQDIRAKAALHQPDVLRYAYSADEIDRCQGLHEPLKEWARNFHDAGIQNLVVMTPTPELYDNGAGTGRSAVDIWVVLPQSYDQAADQIAAVLQKGNQVWSYNALVQDRYSPKWEIDFAPINFRIQPGFISQQLGLTGLLYWRVDLWTSDPWNDQTYVQDNNHYPGEGMLVYPGQQVGVSGVAPSMRLKWLREGIEDYEYIEILKKRDRTDWALEISQPAGQDWKTWTRDPEVLEAVRRQLGEEIARLS</sequence>
<proteinExistence type="predicted"/>